<dbReference type="InterPro" id="IPR011663">
    <property type="entry name" value="UTRA"/>
</dbReference>
<sequence>MSALYSKLIDELITKISFMEKGDKLPSERQLCKDYNVSRTTVRNAVGSLVNSGMLYQIQGKGTFVREQNRQNLSNYYSFTEQTKRNGKKPKSIVINFEIKEANSELKKLLKLEEDDKIIKFDRLRLADDIAMMYETTIIPYKRFSKINKQLLSKKALYDIFDELFNTKIYQVKESFSVSSVENEKAKALNMKSQSPCLKIQRESFDMENIMIEYTISYARADKFYYETSYNPQSLIK</sequence>
<dbReference type="CDD" id="cd07377">
    <property type="entry name" value="WHTH_GntR"/>
    <property type="match status" value="1"/>
</dbReference>
<dbReference type="EMBL" id="CACRSW010000026">
    <property type="protein sequence ID" value="VYT04435.1"/>
    <property type="molecule type" value="Genomic_DNA"/>
</dbReference>
<dbReference type="Pfam" id="PF07702">
    <property type="entry name" value="UTRA"/>
    <property type="match status" value="1"/>
</dbReference>
<evidence type="ECO:0000259" key="4">
    <source>
        <dbReference type="PROSITE" id="PS50949"/>
    </source>
</evidence>
<dbReference type="InterPro" id="IPR028978">
    <property type="entry name" value="Chorismate_lyase_/UTRA_dom_sf"/>
</dbReference>
<feature type="domain" description="HTH gntR-type" evidence="4">
    <location>
        <begin position="2"/>
        <end position="68"/>
    </location>
</feature>
<evidence type="ECO:0000313" key="5">
    <source>
        <dbReference type="EMBL" id="VYT04435.1"/>
    </source>
</evidence>
<keyword evidence="2" id="KW-0238">DNA-binding</keyword>
<proteinExistence type="predicted"/>
<keyword evidence="3" id="KW-0804">Transcription</keyword>
<dbReference type="PROSITE" id="PS50949">
    <property type="entry name" value="HTH_GNTR"/>
    <property type="match status" value="1"/>
</dbReference>
<dbReference type="PANTHER" id="PTHR44846">
    <property type="entry name" value="MANNOSYL-D-GLYCERATE TRANSPORT/METABOLISM SYSTEM REPRESSOR MNGR-RELATED"/>
    <property type="match status" value="1"/>
</dbReference>
<evidence type="ECO:0000256" key="1">
    <source>
        <dbReference type="ARBA" id="ARBA00023015"/>
    </source>
</evidence>
<dbReference type="PANTHER" id="PTHR44846:SF1">
    <property type="entry name" value="MANNOSYL-D-GLYCERATE TRANSPORT_METABOLISM SYSTEM REPRESSOR MNGR-RELATED"/>
    <property type="match status" value="1"/>
</dbReference>
<dbReference type="SUPFAM" id="SSF64288">
    <property type="entry name" value="Chorismate lyase-like"/>
    <property type="match status" value="1"/>
</dbReference>
<reference evidence="5" key="1">
    <citation type="submission" date="2019-11" db="EMBL/GenBank/DDBJ databases">
        <authorList>
            <person name="Feng L."/>
        </authorList>
    </citation>
    <scope>NUCLEOTIDE SEQUENCE</scope>
    <source>
        <strain evidence="5">AvaginalisLFYP127</strain>
    </source>
</reference>
<dbReference type="SMART" id="SM00866">
    <property type="entry name" value="UTRA"/>
    <property type="match status" value="1"/>
</dbReference>
<dbReference type="GO" id="GO:0003677">
    <property type="term" value="F:DNA binding"/>
    <property type="evidence" value="ECO:0007669"/>
    <property type="project" value="UniProtKB-KW"/>
</dbReference>
<keyword evidence="1" id="KW-0805">Transcription regulation</keyword>
<evidence type="ECO:0000256" key="3">
    <source>
        <dbReference type="ARBA" id="ARBA00023163"/>
    </source>
</evidence>
<dbReference type="GO" id="GO:0003700">
    <property type="term" value="F:DNA-binding transcription factor activity"/>
    <property type="evidence" value="ECO:0007669"/>
    <property type="project" value="InterPro"/>
</dbReference>
<protein>
    <submittedName>
        <fullName evidence="5">HTH-type transcriptional repressor YvoA</fullName>
    </submittedName>
</protein>
<dbReference type="RefSeq" id="WP_156329148.1">
    <property type="nucleotide sequence ID" value="NZ_CACRSW010000026.1"/>
</dbReference>
<dbReference type="PRINTS" id="PR00035">
    <property type="entry name" value="HTHGNTR"/>
</dbReference>
<dbReference type="AlphaFoldDB" id="A0A6N2TFW8"/>
<organism evidence="5">
    <name type="scientific">Anaerococcus vaginalis</name>
    <dbReference type="NCBI Taxonomy" id="33037"/>
    <lineage>
        <taxon>Bacteria</taxon>
        <taxon>Bacillati</taxon>
        <taxon>Bacillota</taxon>
        <taxon>Tissierellia</taxon>
        <taxon>Tissierellales</taxon>
        <taxon>Peptoniphilaceae</taxon>
        <taxon>Anaerococcus</taxon>
    </lineage>
</organism>
<dbReference type="SMART" id="SM00345">
    <property type="entry name" value="HTH_GNTR"/>
    <property type="match status" value="1"/>
</dbReference>
<dbReference type="InterPro" id="IPR000524">
    <property type="entry name" value="Tscrpt_reg_HTH_GntR"/>
</dbReference>
<gene>
    <name evidence="5" type="primary">yvoA_1</name>
    <name evidence="5" type="ORF">AVLFYP127_00620</name>
</gene>
<name>A0A6N2TFW8_9FIRM</name>
<dbReference type="Gene3D" id="3.40.1410.10">
    <property type="entry name" value="Chorismate lyase-like"/>
    <property type="match status" value="1"/>
</dbReference>
<dbReference type="InterPro" id="IPR036390">
    <property type="entry name" value="WH_DNA-bd_sf"/>
</dbReference>
<accession>A0A6N2TFW8</accession>
<dbReference type="Gene3D" id="1.10.10.10">
    <property type="entry name" value="Winged helix-like DNA-binding domain superfamily/Winged helix DNA-binding domain"/>
    <property type="match status" value="1"/>
</dbReference>
<dbReference type="GO" id="GO:0045892">
    <property type="term" value="P:negative regulation of DNA-templated transcription"/>
    <property type="evidence" value="ECO:0007669"/>
    <property type="project" value="TreeGrafter"/>
</dbReference>
<evidence type="ECO:0000256" key="2">
    <source>
        <dbReference type="ARBA" id="ARBA00023125"/>
    </source>
</evidence>
<dbReference type="Pfam" id="PF00392">
    <property type="entry name" value="GntR"/>
    <property type="match status" value="1"/>
</dbReference>
<dbReference type="SUPFAM" id="SSF46785">
    <property type="entry name" value="Winged helix' DNA-binding domain"/>
    <property type="match status" value="1"/>
</dbReference>
<dbReference type="InterPro" id="IPR050679">
    <property type="entry name" value="Bact_HTH_transcr_reg"/>
</dbReference>
<dbReference type="InterPro" id="IPR036388">
    <property type="entry name" value="WH-like_DNA-bd_sf"/>
</dbReference>